<evidence type="ECO:0000313" key="3">
    <source>
        <dbReference type="Proteomes" id="UP000503096"/>
    </source>
</evidence>
<feature type="chain" id="PRO_5026724676" evidence="1">
    <location>
        <begin position="24"/>
        <end position="237"/>
    </location>
</feature>
<dbReference type="InParanoid" id="A0A6M4H2A3"/>
<keyword evidence="3" id="KW-1185">Reference proteome</keyword>
<dbReference type="Proteomes" id="UP000503096">
    <property type="component" value="Chromosome"/>
</dbReference>
<dbReference type="EMBL" id="CP053073">
    <property type="protein sequence ID" value="QJR13671.1"/>
    <property type="molecule type" value="Genomic_DNA"/>
</dbReference>
<accession>A0A6M4H2A3</accession>
<name>A0A6M4H2A3_9PROT</name>
<dbReference type="RefSeq" id="WP_171160421.1">
    <property type="nucleotide sequence ID" value="NZ_CP053073.1"/>
</dbReference>
<evidence type="ECO:0000313" key="2">
    <source>
        <dbReference type="EMBL" id="QJR13671.1"/>
    </source>
</evidence>
<reference evidence="2 3" key="1">
    <citation type="submission" date="2020-04" db="EMBL/GenBank/DDBJ databases">
        <title>Usitatibacter rugosus gen. nov., sp. nov. and Usitatibacter palustris sp. nov., novel members of Usitatibacteraceae fam. nov. within the order Nitrosomonadales isolated from soil.</title>
        <authorList>
            <person name="Huber K.J."/>
            <person name="Neumann-Schaal M."/>
            <person name="Geppert A."/>
            <person name="Luckner M."/>
            <person name="Wanner G."/>
            <person name="Overmann J."/>
        </authorList>
    </citation>
    <scope>NUCLEOTIDE SEQUENCE [LARGE SCALE GENOMIC DNA]</scope>
    <source>
        <strain evidence="2 3">Swamp67</strain>
    </source>
</reference>
<evidence type="ECO:0000256" key="1">
    <source>
        <dbReference type="SAM" id="SignalP"/>
    </source>
</evidence>
<keyword evidence="1" id="KW-0732">Signal</keyword>
<feature type="signal peptide" evidence="1">
    <location>
        <begin position="1"/>
        <end position="23"/>
    </location>
</feature>
<proteinExistence type="predicted"/>
<sequence length="237" mass="26171">MKCTALAAMLVAAMLGFAPPAHAWKVDWKNHRDINVRIVNQSGTNLNVSGSNYQSVTNKIKEIHVPAGGEGHTRFTFDFKDFNNVSSATARITQAGGKLWMCQVEMFTEDHQYTDTIKHWWASPAPQKNCKVGIDPKYDDLITITILPTAKPYPAVPDYSKEKLDNCKAVPLTTEDQGCDTSPGDTAAGDTLPVCYAQQCYKCPDGWYVSVQFRSYGSPYVVGWCDPTQPNGKPKGK</sequence>
<dbReference type="KEGG" id="upl:DSM104440_00457"/>
<organism evidence="2 3">
    <name type="scientific">Usitatibacter palustris</name>
    <dbReference type="NCBI Taxonomy" id="2732487"/>
    <lineage>
        <taxon>Bacteria</taxon>
        <taxon>Pseudomonadati</taxon>
        <taxon>Pseudomonadota</taxon>
        <taxon>Betaproteobacteria</taxon>
        <taxon>Nitrosomonadales</taxon>
        <taxon>Usitatibacteraceae</taxon>
        <taxon>Usitatibacter</taxon>
    </lineage>
</organism>
<dbReference type="AlphaFoldDB" id="A0A6M4H2A3"/>
<protein>
    <submittedName>
        <fullName evidence="2">Uncharacterized protein</fullName>
    </submittedName>
</protein>
<gene>
    <name evidence="2" type="ORF">DSM104440_00457</name>
</gene>